<dbReference type="Pfam" id="PF02133">
    <property type="entry name" value="Transp_cyt_pur"/>
    <property type="match status" value="1"/>
</dbReference>
<dbReference type="InterPro" id="IPR001248">
    <property type="entry name" value="Pur-cyt_permease"/>
</dbReference>
<feature type="transmembrane region" description="Helical" evidence="6">
    <location>
        <begin position="467"/>
        <end position="486"/>
    </location>
</feature>
<dbReference type="Proteomes" id="UP000015464">
    <property type="component" value="Unassembled WGS sequence"/>
</dbReference>
<dbReference type="STRING" id="653667.S9W161"/>
<dbReference type="GO" id="GO:0005886">
    <property type="term" value="C:plasma membrane"/>
    <property type="evidence" value="ECO:0007669"/>
    <property type="project" value="TreeGrafter"/>
</dbReference>
<feature type="transmembrane region" description="Helical" evidence="6">
    <location>
        <begin position="140"/>
        <end position="160"/>
    </location>
</feature>
<proteinExistence type="inferred from homology"/>
<dbReference type="EMBL" id="KE546989">
    <property type="protein sequence ID" value="EPY52239.1"/>
    <property type="molecule type" value="Genomic_DNA"/>
</dbReference>
<dbReference type="InterPro" id="IPR045225">
    <property type="entry name" value="Uracil/uridine/allantoin_perm"/>
</dbReference>
<feature type="transmembrane region" description="Helical" evidence="6">
    <location>
        <begin position="225"/>
        <end position="244"/>
    </location>
</feature>
<dbReference type="GO" id="GO:0015205">
    <property type="term" value="F:nucleobase transmembrane transporter activity"/>
    <property type="evidence" value="ECO:0007669"/>
    <property type="project" value="TreeGrafter"/>
</dbReference>
<evidence type="ECO:0000256" key="1">
    <source>
        <dbReference type="ARBA" id="ARBA00004141"/>
    </source>
</evidence>
<dbReference type="AlphaFoldDB" id="S9W161"/>
<evidence type="ECO:0000313" key="7">
    <source>
        <dbReference type="EMBL" id="EPY52239.1"/>
    </source>
</evidence>
<evidence type="ECO:0000256" key="2">
    <source>
        <dbReference type="ARBA" id="ARBA00008974"/>
    </source>
</evidence>
<reference evidence="7 8" key="1">
    <citation type="journal article" date="2011" name="Science">
        <title>Comparative functional genomics of the fission yeasts.</title>
        <authorList>
            <person name="Rhind N."/>
            <person name="Chen Z."/>
            <person name="Yassour M."/>
            <person name="Thompson D.A."/>
            <person name="Haas B.J."/>
            <person name="Habib N."/>
            <person name="Wapinski I."/>
            <person name="Roy S."/>
            <person name="Lin M.F."/>
            <person name="Heiman D.I."/>
            <person name="Young S.K."/>
            <person name="Furuya K."/>
            <person name="Guo Y."/>
            <person name="Pidoux A."/>
            <person name="Chen H.M."/>
            <person name="Robbertse B."/>
            <person name="Goldberg J.M."/>
            <person name="Aoki K."/>
            <person name="Bayne E.H."/>
            <person name="Berlin A.M."/>
            <person name="Desjardins C.A."/>
            <person name="Dobbs E."/>
            <person name="Dukaj L."/>
            <person name="Fan L."/>
            <person name="FitzGerald M.G."/>
            <person name="French C."/>
            <person name="Gujja S."/>
            <person name="Hansen K."/>
            <person name="Keifenheim D."/>
            <person name="Levin J.Z."/>
            <person name="Mosher R.A."/>
            <person name="Mueller C.A."/>
            <person name="Pfiffner J."/>
            <person name="Priest M."/>
            <person name="Russ C."/>
            <person name="Smialowska A."/>
            <person name="Swoboda P."/>
            <person name="Sykes S.M."/>
            <person name="Vaughn M."/>
            <person name="Vengrova S."/>
            <person name="Yoder R."/>
            <person name="Zeng Q."/>
            <person name="Allshire R."/>
            <person name="Baulcombe D."/>
            <person name="Birren B.W."/>
            <person name="Brown W."/>
            <person name="Ekwall K."/>
            <person name="Kellis M."/>
            <person name="Leatherwood J."/>
            <person name="Levin H."/>
            <person name="Margalit H."/>
            <person name="Martienssen R."/>
            <person name="Nieduszynski C.A."/>
            <person name="Spatafora J.W."/>
            <person name="Friedman N."/>
            <person name="Dalgaard J.Z."/>
            <person name="Baumann P."/>
            <person name="Niki H."/>
            <person name="Regev A."/>
            <person name="Nusbaum C."/>
        </authorList>
    </citation>
    <scope>NUCLEOTIDE SEQUENCE [LARGE SCALE GENOMIC DNA]</scope>
    <source>
        <strain evidence="8">OY26 / ATCC MYA-4695 / CBS 11777 / NBRC 106824 / NRRL Y48691</strain>
    </source>
</reference>
<dbReference type="CDD" id="cd11482">
    <property type="entry name" value="SLC-NCS1sbd_NRT1-like"/>
    <property type="match status" value="1"/>
</dbReference>
<dbReference type="eggNOG" id="KOG2466">
    <property type="taxonomic scope" value="Eukaryota"/>
</dbReference>
<dbReference type="PANTHER" id="PTHR30618:SF0">
    <property type="entry name" value="PURINE-URACIL PERMEASE NCS1"/>
    <property type="match status" value="1"/>
</dbReference>
<evidence type="ECO:0000256" key="5">
    <source>
        <dbReference type="ARBA" id="ARBA00023136"/>
    </source>
</evidence>
<feature type="transmembrane region" description="Helical" evidence="6">
    <location>
        <begin position="195"/>
        <end position="213"/>
    </location>
</feature>
<feature type="transmembrane region" description="Helical" evidence="6">
    <location>
        <begin position="264"/>
        <end position="286"/>
    </location>
</feature>
<feature type="transmembrane region" description="Helical" evidence="6">
    <location>
        <begin position="415"/>
        <end position="435"/>
    </location>
</feature>
<comment type="similarity">
    <text evidence="2">Belongs to the purine-cytosine permease (2.A.39) family.</text>
</comment>
<feature type="transmembrane region" description="Helical" evidence="6">
    <location>
        <begin position="103"/>
        <end position="128"/>
    </location>
</feature>
<feature type="transmembrane region" description="Helical" evidence="6">
    <location>
        <begin position="498"/>
        <end position="518"/>
    </location>
</feature>
<comment type="subcellular location">
    <subcellularLocation>
        <location evidence="1">Membrane</location>
        <topology evidence="1">Multi-pass membrane protein</topology>
    </subcellularLocation>
</comment>
<gene>
    <name evidence="7" type="ORF">SPOG_04973</name>
</gene>
<keyword evidence="5 6" id="KW-0472">Membrane</keyword>
<dbReference type="OrthoDB" id="2018619at2759"/>
<evidence type="ECO:0000256" key="4">
    <source>
        <dbReference type="ARBA" id="ARBA00022989"/>
    </source>
</evidence>
<keyword evidence="8" id="KW-1185">Reference proteome</keyword>
<dbReference type="OMA" id="KIRWFFL"/>
<evidence type="ECO:0000313" key="8">
    <source>
        <dbReference type="Proteomes" id="UP000015464"/>
    </source>
</evidence>
<keyword evidence="4 6" id="KW-1133">Transmembrane helix</keyword>
<feature type="transmembrane region" description="Helical" evidence="6">
    <location>
        <begin position="391"/>
        <end position="409"/>
    </location>
</feature>
<sequence length="561" mass="63096">MEELKADKKLEIGLSEKNLDVGYGESSSVDLKPQSRFSSFLRKLEINSSNVERINHDLHPTPPERRKYKALDYFYLWSCNGLSASAFRTGTSYMEMGLSPKQALAALIMGNVFISIPMTLNGLFGSHYHIPFAIQSRASFGYYFNTLIILLRLIAGLFYYGTNVYTGAECIQTILYAIFKSFRTYKNRLPEDAGITSNFMICYFVYWVISVPFHLIRPEYLQNFFLVKSISTYIACFAMLIFLLCNAGSNVVWDQPATVSGSKWSWVFMYALNASVTGFSTLAVNVNDFTRYAKHPKAPYVQFLILPVIAAVSAPIGIISGVASKIMYGSAMWDPLEIANNWTSSGGRAAAFFMGFTYLISQIAQNISDNTVAAANDLLYFFPKYLDIRRAQIVVIVIGAWAIVPWKILQNGASFLAFLGSLSIFLGPAAGILIADKLKNHHKYNIDEFYNPAGIYRYNTFGTNWRALVAFLCGSVPLLPGMAMSINTNIIMPEGITHLYYIGYFYAFMTAFLIYYVLNLVFPAKDTLLEEAVYPPSTQAELVDPSTLKPKDRMLYYIKCY</sequence>
<dbReference type="Gene3D" id="1.10.4160.10">
    <property type="entry name" value="Hydantoin permease"/>
    <property type="match status" value="1"/>
</dbReference>
<accession>S9W161</accession>
<dbReference type="GeneID" id="25039286"/>
<dbReference type="RefSeq" id="XP_013022910.1">
    <property type="nucleotide sequence ID" value="XM_013167456.1"/>
</dbReference>
<evidence type="ECO:0000256" key="3">
    <source>
        <dbReference type="ARBA" id="ARBA00022692"/>
    </source>
</evidence>
<dbReference type="PANTHER" id="PTHR30618">
    <property type="entry name" value="NCS1 FAMILY PURINE/PYRIMIDINE TRANSPORTER"/>
    <property type="match status" value="1"/>
</dbReference>
<feature type="transmembrane region" description="Helical" evidence="6">
    <location>
        <begin position="298"/>
        <end position="322"/>
    </location>
</feature>
<keyword evidence="3 6" id="KW-0812">Transmembrane</keyword>
<name>S9W161_SCHCR</name>
<protein>
    <submittedName>
        <fullName evidence="7">Membrane transporter</fullName>
    </submittedName>
</protein>
<evidence type="ECO:0000256" key="6">
    <source>
        <dbReference type="SAM" id="Phobius"/>
    </source>
</evidence>
<organism evidence="7 8">
    <name type="scientific">Schizosaccharomyces cryophilus (strain OY26 / ATCC MYA-4695 / CBS 11777 / NBRC 106824 / NRRL Y48691)</name>
    <name type="common">Fission yeast</name>
    <dbReference type="NCBI Taxonomy" id="653667"/>
    <lineage>
        <taxon>Eukaryota</taxon>
        <taxon>Fungi</taxon>
        <taxon>Dikarya</taxon>
        <taxon>Ascomycota</taxon>
        <taxon>Taphrinomycotina</taxon>
        <taxon>Schizosaccharomycetes</taxon>
        <taxon>Schizosaccharomycetales</taxon>
        <taxon>Schizosaccharomycetaceae</taxon>
        <taxon>Schizosaccharomyces</taxon>
    </lineage>
</organism>
<dbReference type="HOGENOM" id="CLU_021555_4_1_1"/>